<comment type="subcellular location">
    <subcellularLocation>
        <location evidence="1">Nucleus</location>
        <location evidence="1">Nucleolus</location>
    </subcellularLocation>
</comment>
<dbReference type="GO" id="GO:0070860">
    <property type="term" value="C:RNA polymerase I core factor complex"/>
    <property type="evidence" value="ECO:0007669"/>
    <property type="project" value="InterPro"/>
</dbReference>
<feature type="domain" description="Rrn7/TAF1B C-terminal cyclin" evidence="12">
    <location>
        <begin position="285"/>
        <end position="370"/>
    </location>
</feature>
<evidence type="ECO:0000256" key="4">
    <source>
        <dbReference type="ARBA" id="ARBA00022771"/>
    </source>
</evidence>
<evidence type="ECO:0008006" key="15">
    <source>
        <dbReference type="Google" id="ProtNLM"/>
    </source>
</evidence>
<dbReference type="InterPro" id="IPR048540">
    <property type="entry name" value="Rrn7_cyclin_N"/>
</dbReference>
<evidence type="ECO:0000256" key="2">
    <source>
        <dbReference type="ARBA" id="ARBA00006899"/>
    </source>
</evidence>
<comment type="similarity">
    <text evidence="2">Belongs to the RRN7/TAF1B family.</text>
</comment>
<dbReference type="InterPro" id="IPR048538">
    <property type="entry name" value="Rrn7_cyclin_C"/>
</dbReference>
<evidence type="ECO:0000256" key="8">
    <source>
        <dbReference type="ARBA" id="ARBA00023163"/>
    </source>
</evidence>
<dbReference type="AlphaFoldDB" id="A0A9P0YXV8"/>
<comment type="caution">
    <text evidence="13">The sequence shown here is derived from an EMBL/GenBank/DDBJ whole genome shotgun (WGS) entry which is preliminary data.</text>
</comment>
<evidence type="ECO:0000256" key="10">
    <source>
        <dbReference type="SAM" id="MobiDB-lite"/>
    </source>
</evidence>
<evidence type="ECO:0000256" key="6">
    <source>
        <dbReference type="ARBA" id="ARBA00023015"/>
    </source>
</evidence>
<dbReference type="GO" id="GO:0001164">
    <property type="term" value="F:RNA polymerase I core promoter sequence-specific DNA binding"/>
    <property type="evidence" value="ECO:0007669"/>
    <property type="project" value="InterPro"/>
</dbReference>
<feature type="region of interest" description="Disordered" evidence="10">
    <location>
        <begin position="463"/>
        <end position="515"/>
    </location>
</feature>
<evidence type="ECO:0000256" key="7">
    <source>
        <dbReference type="ARBA" id="ARBA00023125"/>
    </source>
</evidence>
<dbReference type="PANTHER" id="PTHR31576">
    <property type="entry name" value="TATA BOX-BINDING PROTEIN-ASSOCIATED FACTOR RNA POLYMERASE I SUBUNIT B"/>
    <property type="match status" value="1"/>
</dbReference>
<keyword evidence="9" id="KW-0539">Nucleus</keyword>
<evidence type="ECO:0000256" key="3">
    <source>
        <dbReference type="ARBA" id="ARBA00022723"/>
    </source>
</evidence>
<evidence type="ECO:0000259" key="12">
    <source>
        <dbReference type="Pfam" id="PF20645"/>
    </source>
</evidence>
<evidence type="ECO:0000313" key="13">
    <source>
        <dbReference type="EMBL" id="CAH9079058.1"/>
    </source>
</evidence>
<evidence type="ECO:0000256" key="5">
    <source>
        <dbReference type="ARBA" id="ARBA00022833"/>
    </source>
</evidence>
<sequence>MERLCDMCGNMGLKDGDDGFFYCTLCGTRADDVMDTAVEEADTGFEGGIYSASQTRARPRQVVSQPTSQFTDSQCQYLENDCMVNGVVPTDPINDIGSLPDTFTSPDSYYSKIRLKYIMGVQIMIQLQCKALVEKFNVSPLIIGLIRPIWLRYVAHERIMADDWGDKVINESESQPGELGEFKIHGRGKGEPHNLLGKRLIPLWYESLRSKIPLSSSLAISYLVCHLAREAILPTDIVNWVLEGKLPYFAAFVEIEKQLGPPSRECPLSSSRMFRPIEAISTHKLESFAALIARRIGLELPPVNFYALASRFLTELSLPVENILPHACRVHDWSMPPQLYLSDNECSLPSRVYVMSILIVTMRIIYDINGGKWEMMLSGPNDQSVDEKSDLAEEEVKFDGSKLIQILETKYSEHKNVHDYALDLPTYLQHCKDVVFAGLNSSLEDHEEESLIDELWDLYETSKDAEPSDGHKKSEEVKESGGDLSTTVNRLKCPSDDSESPVHASSKKSYKDRAVRQMKSNMEENRFSYLPPIKSTLKNHGYIRYARKKDGALIYAVHADYYIILRSCAQIAQIDTRTLHMGVLTFQRWLEQMEKKIDICLRWDLPGDSCDVCCDSVSR</sequence>
<protein>
    <recommendedName>
        <fullName evidence="15">TATA box-binding protein-associated factor RNA polymerase I subunit B</fullName>
    </recommendedName>
</protein>
<dbReference type="Proteomes" id="UP001152484">
    <property type="component" value="Unassembled WGS sequence"/>
</dbReference>
<keyword evidence="7" id="KW-0238">DNA-binding</keyword>
<gene>
    <name evidence="13" type="ORF">CEURO_LOCUS7038</name>
</gene>
<keyword evidence="3" id="KW-0479">Metal-binding</keyword>
<proteinExistence type="inferred from homology"/>
<dbReference type="GO" id="GO:0042790">
    <property type="term" value="P:nucleolar large rRNA transcription by RNA polymerase I"/>
    <property type="evidence" value="ECO:0007669"/>
    <property type="project" value="TreeGrafter"/>
</dbReference>
<keyword evidence="8" id="KW-0804">Transcription</keyword>
<dbReference type="PANTHER" id="PTHR31576:SF2">
    <property type="entry name" value="TATA BOX-BINDING PROTEIN-ASSOCIATED FACTOR RNA POLYMERASE I SUBUNIT B"/>
    <property type="match status" value="1"/>
</dbReference>
<dbReference type="Pfam" id="PF20644">
    <property type="entry name" value="Rrn7_cyclin_N"/>
    <property type="match status" value="1"/>
</dbReference>
<dbReference type="OrthoDB" id="10069252at2759"/>
<organism evidence="13 14">
    <name type="scientific">Cuscuta europaea</name>
    <name type="common">European dodder</name>
    <dbReference type="NCBI Taxonomy" id="41803"/>
    <lineage>
        <taxon>Eukaryota</taxon>
        <taxon>Viridiplantae</taxon>
        <taxon>Streptophyta</taxon>
        <taxon>Embryophyta</taxon>
        <taxon>Tracheophyta</taxon>
        <taxon>Spermatophyta</taxon>
        <taxon>Magnoliopsida</taxon>
        <taxon>eudicotyledons</taxon>
        <taxon>Gunneridae</taxon>
        <taxon>Pentapetalae</taxon>
        <taxon>asterids</taxon>
        <taxon>lamiids</taxon>
        <taxon>Solanales</taxon>
        <taxon>Convolvulaceae</taxon>
        <taxon>Cuscuteae</taxon>
        <taxon>Cuscuta</taxon>
        <taxon>Cuscuta subgen. Cuscuta</taxon>
    </lineage>
</organism>
<evidence type="ECO:0000256" key="1">
    <source>
        <dbReference type="ARBA" id="ARBA00004604"/>
    </source>
</evidence>
<keyword evidence="5" id="KW-0862">Zinc</keyword>
<accession>A0A9P0YXV8</accession>
<keyword evidence="14" id="KW-1185">Reference proteome</keyword>
<evidence type="ECO:0000259" key="11">
    <source>
        <dbReference type="Pfam" id="PF20644"/>
    </source>
</evidence>
<reference evidence="13" key="1">
    <citation type="submission" date="2022-07" db="EMBL/GenBank/DDBJ databases">
        <authorList>
            <person name="Macas J."/>
            <person name="Novak P."/>
            <person name="Neumann P."/>
        </authorList>
    </citation>
    <scope>NUCLEOTIDE SEQUENCE</scope>
</reference>
<evidence type="ECO:0000313" key="14">
    <source>
        <dbReference type="Proteomes" id="UP001152484"/>
    </source>
</evidence>
<dbReference type="EMBL" id="CAMAPE010000010">
    <property type="protein sequence ID" value="CAH9079058.1"/>
    <property type="molecule type" value="Genomic_DNA"/>
</dbReference>
<feature type="compositionally biased region" description="Basic and acidic residues" evidence="10">
    <location>
        <begin position="463"/>
        <end position="481"/>
    </location>
</feature>
<evidence type="ECO:0000256" key="9">
    <source>
        <dbReference type="ARBA" id="ARBA00023242"/>
    </source>
</evidence>
<name>A0A9P0YXV8_CUSEU</name>
<keyword evidence="6" id="KW-0805">Transcription regulation</keyword>
<dbReference type="Pfam" id="PF20645">
    <property type="entry name" value="Rrn7_cyclin_C"/>
    <property type="match status" value="1"/>
</dbReference>
<dbReference type="GO" id="GO:0008270">
    <property type="term" value="F:zinc ion binding"/>
    <property type="evidence" value="ECO:0007669"/>
    <property type="project" value="UniProtKB-KW"/>
</dbReference>
<keyword evidence="4" id="KW-0863">Zinc-finger</keyword>
<feature type="domain" description="Rrn7/TAF1B N-terminal cyclin" evidence="11">
    <location>
        <begin position="121"/>
        <end position="253"/>
    </location>
</feature>
<dbReference type="InterPro" id="IPR033599">
    <property type="entry name" value="TAF1B/Rrn7"/>
</dbReference>